<comment type="caution">
    <text evidence="1">The sequence shown here is derived from an EMBL/GenBank/DDBJ whole genome shotgun (WGS) entry which is preliminary data.</text>
</comment>
<sequence>MGYNKNMKNIAFDIHGTLDNDPKGILKHYMKLACNFGWTIFVISGPPAERINKELVKLNIEVPVIVVSVVDYLKDKDIKMWQDDRGNWWCDENKWWVSKGDICREHGIDI</sequence>
<evidence type="ECO:0000313" key="1">
    <source>
        <dbReference type="EMBL" id="KKL76767.1"/>
    </source>
</evidence>
<dbReference type="InterPro" id="IPR036412">
    <property type="entry name" value="HAD-like_sf"/>
</dbReference>
<reference evidence="1" key="1">
    <citation type="journal article" date="2015" name="Nature">
        <title>Complex archaea that bridge the gap between prokaryotes and eukaryotes.</title>
        <authorList>
            <person name="Spang A."/>
            <person name="Saw J.H."/>
            <person name="Jorgensen S.L."/>
            <person name="Zaremba-Niedzwiedzka K."/>
            <person name="Martijn J."/>
            <person name="Lind A.E."/>
            <person name="van Eijk R."/>
            <person name="Schleper C."/>
            <person name="Guy L."/>
            <person name="Ettema T.J."/>
        </authorList>
    </citation>
    <scope>NUCLEOTIDE SEQUENCE</scope>
</reference>
<organism evidence="1">
    <name type="scientific">marine sediment metagenome</name>
    <dbReference type="NCBI Taxonomy" id="412755"/>
    <lineage>
        <taxon>unclassified sequences</taxon>
        <taxon>metagenomes</taxon>
        <taxon>ecological metagenomes</taxon>
    </lineage>
</organism>
<proteinExistence type="predicted"/>
<dbReference type="SUPFAM" id="SSF56784">
    <property type="entry name" value="HAD-like"/>
    <property type="match status" value="1"/>
</dbReference>
<feature type="non-terminal residue" evidence="1">
    <location>
        <position position="110"/>
    </location>
</feature>
<dbReference type="AlphaFoldDB" id="A0A0F9HNS8"/>
<accession>A0A0F9HNS8</accession>
<dbReference type="EMBL" id="LAZR01023949">
    <property type="protein sequence ID" value="KKL76767.1"/>
    <property type="molecule type" value="Genomic_DNA"/>
</dbReference>
<name>A0A0F9HNS8_9ZZZZ</name>
<gene>
    <name evidence="1" type="ORF">LCGC14_2041550</name>
</gene>
<protein>
    <submittedName>
        <fullName evidence="1">Uncharacterized protein</fullName>
    </submittedName>
</protein>